<keyword evidence="8" id="KW-0460">Magnesium</keyword>
<comment type="cofactor">
    <cofactor evidence="1">
        <name>Mg(2+)</name>
        <dbReference type="ChEBI" id="CHEBI:18420"/>
    </cofactor>
</comment>
<dbReference type="SUPFAM" id="SSF143631">
    <property type="entry name" value="ApbE-like"/>
    <property type="match status" value="1"/>
</dbReference>
<accession>A0ABX0VZU8</accession>
<evidence type="ECO:0000256" key="2">
    <source>
        <dbReference type="ARBA" id="ARBA00011955"/>
    </source>
</evidence>
<feature type="signal peptide" evidence="11">
    <location>
        <begin position="1"/>
        <end position="23"/>
    </location>
</feature>
<evidence type="ECO:0000256" key="3">
    <source>
        <dbReference type="ARBA" id="ARBA00016337"/>
    </source>
</evidence>
<dbReference type="Pfam" id="PF02424">
    <property type="entry name" value="ApbE"/>
    <property type="match status" value="1"/>
</dbReference>
<keyword evidence="13" id="KW-1185">Reference proteome</keyword>
<dbReference type="EC" id="2.7.1.180" evidence="2"/>
<evidence type="ECO:0000256" key="7">
    <source>
        <dbReference type="ARBA" id="ARBA00022827"/>
    </source>
</evidence>
<gene>
    <name evidence="12" type="ORF">HCZ30_13700</name>
</gene>
<name>A0ABX0VZU8_9RHOB</name>
<dbReference type="Gene3D" id="3.10.520.10">
    <property type="entry name" value="ApbE-like domains"/>
    <property type="match status" value="1"/>
</dbReference>
<keyword evidence="4" id="KW-0285">Flavoprotein</keyword>
<reference evidence="12 13" key="1">
    <citation type="submission" date="2020-03" db="EMBL/GenBank/DDBJ databases">
        <title>Bacterial isolates of synthetic phycosphere.</title>
        <authorList>
            <person name="Fu H."/>
            <person name="Moran M.A."/>
        </authorList>
    </citation>
    <scope>NUCLEOTIDE SEQUENCE [LARGE SCALE GENOMIC DNA]</scope>
    <source>
        <strain evidence="12 13">HF1</strain>
    </source>
</reference>
<comment type="caution">
    <text evidence="12">The sequence shown here is derived from an EMBL/GenBank/DDBJ whole genome shotgun (WGS) entry which is preliminary data.</text>
</comment>
<feature type="chain" id="PRO_5047072065" description="FAD:protein FMN transferase" evidence="11">
    <location>
        <begin position="24"/>
        <end position="283"/>
    </location>
</feature>
<dbReference type="InterPro" id="IPR003374">
    <property type="entry name" value="ApbE-like_sf"/>
</dbReference>
<evidence type="ECO:0000256" key="9">
    <source>
        <dbReference type="ARBA" id="ARBA00031306"/>
    </source>
</evidence>
<proteinExistence type="predicted"/>
<evidence type="ECO:0000256" key="11">
    <source>
        <dbReference type="SAM" id="SignalP"/>
    </source>
</evidence>
<dbReference type="InterPro" id="IPR006311">
    <property type="entry name" value="TAT_signal"/>
</dbReference>
<keyword evidence="11" id="KW-0732">Signal</keyword>
<dbReference type="GO" id="GO:0016740">
    <property type="term" value="F:transferase activity"/>
    <property type="evidence" value="ECO:0007669"/>
    <property type="project" value="UniProtKB-KW"/>
</dbReference>
<evidence type="ECO:0000313" key="12">
    <source>
        <dbReference type="EMBL" id="NIY73481.1"/>
    </source>
</evidence>
<evidence type="ECO:0000313" key="13">
    <source>
        <dbReference type="Proteomes" id="UP000709466"/>
    </source>
</evidence>
<dbReference type="Proteomes" id="UP000709466">
    <property type="component" value="Unassembled WGS sequence"/>
</dbReference>
<keyword evidence="6" id="KW-0479">Metal-binding</keyword>
<evidence type="ECO:0000256" key="1">
    <source>
        <dbReference type="ARBA" id="ARBA00001946"/>
    </source>
</evidence>
<organism evidence="12 13">
    <name type="scientific">Marivivens donghaensis</name>
    <dbReference type="NCBI Taxonomy" id="1699413"/>
    <lineage>
        <taxon>Bacteria</taxon>
        <taxon>Pseudomonadati</taxon>
        <taxon>Pseudomonadota</taxon>
        <taxon>Alphaproteobacteria</taxon>
        <taxon>Rhodobacterales</taxon>
        <taxon>Paracoccaceae</taxon>
        <taxon>Marivivens group</taxon>
        <taxon>Marivivens</taxon>
    </lineage>
</organism>
<dbReference type="EMBL" id="JAATOP010000010">
    <property type="protein sequence ID" value="NIY73481.1"/>
    <property type="molecule type" value="Genomic_DNA"/>
</dbReference>
<sequence>MITRRRFLTISAVSAAMAGRAMAETWSGIALGADVAITLEGRGAGDALRELPAFIDRIEETFSLFRASELQRVNNAGEAEVSDWLAEALRLSGDIHTATHGAFDPTVQPLWRAIADGGDIGAAQGLIGWERVTLSGNQVRLGHGQALTLNGIAQGFAADLVKAWLAERGFSDALVNMGEYAALGGPYRIGLDTLGAATIRGTSLAISRPAAMTIGGQTHILHPQGKAPLWKAIAVEADSAGIADGLSTGLVFMEKPQITALVATMPTLHRVWIENEAGLSVVT</sequence>
<evidence type="ECO:0000256" key="10">
    <source>
        <dbReference type="ARBA" id="ARBA00048540"/>
    </source>
</evidence>
<dbReference type="InterPro" id="IPR024932">
    <property type="entry name" value="ApbE"/>
</dbReference>
<comment type="catalytic activity">
    <reaction evidence="10">
        <text>L-threonyl-[protein] + FAD = FMN-L-threonyl-[protein] + AMP + H(+)</text>
        <dbReference type="Rhea" id="RHEA:36847"/>
        <dbReference type="Rhea" id="RHEA-COMP:11060"/>
        <dbReference type="Rhea" id="RHEA-COMP:11061"/>
        <dbReference type="ChEBI" id="CHEBI:15378"/>
        <dbReference type="ChEBI" id="CHEBI:30013"/>
        <dbReference type="ChEBI" id="CHEBI:57692"/>
        <dbReference type="ChEBI" id="CHEBI:74257"/>
        <dbReference type="ChEBI" id="CHEBI:456215"/>
        <dbReference type="EC" id="2.7.1.180"/>
    </reaction>
</comment>
<evidence type="ECO:0000256" key="8">
    <source>
        <dbReference type="ARBA" id="ARBA00022842"/>
    </source>
</evidence>
<protein>
    <recommendedName>
        <fullName evidence="3">FAD:protein FMN transferase</fullName>
        <ecNumber evidence="2">2.7.1.180</ecNumber>
    </recommendedName>
    <alternativeName>
        <fullName evidence="9">Flavin transferase</fullName>
    </alternativeName>
</protein>
<keyword evidence="5 12" id="KW-0808">Transferase</keyword>
<evidence type="ECO:0000256" key="6">
    <source>
        <dbReference type="ARBA" id="ARBA00022723"/>
    </source>
</evidence>
<evidence type="ECO:0000256" key="5">
    <source>
        <dbReference type="ARBA" id="ARBA00022679"/>
    </source>
</evidence>
<evidence type="ECO:0000256" key="4">
    <source>
        <dbReference type="ARBA" id="ARBA00022630"/>
    </source>
</evidence>
<keyword evidence="7" id="KW-0274">FAD</keyword>
<dbReference type="PANTHER" id="PTHR30040:SF2">
    <property type="entry name" value="FAD:PROTEIN FMN TRANSFERASE"/>
    <property type="match status" value="1"/>
</dbReference>
<dbReference type="RefSeq" id="WP_167638863.1">
    <property type="nucleotide sequence ID" value="NZ_JAATOP010000010.1"/>
</dbReference>
<dbReference type="PANTHER" id="PTHR30040">
    <property type="entry name" value="THIAMINE BIOSYNTHESIS LIPOPROTEIN APBE"/>
    <property type="match status" value="1"/>
</dbReference>
<dbReference type="PROSITE" id="PS51318">
    <property type="entry name" value="TAT"/>
    <property type="match status" value="1"/>
</dbReference>